<feature type="compositionally biased region" description="Basic residues" evidence="1">
    <location>
        <begin position="454"/>
        <end position="463"/>
    </location>
</feature>
<dbReference type="InterPro" id="IPR003347">
    <property type="entry name" value="JmjC_dom"/>
</dbReference>
<protein>
    <submittedName>
        <fullName evidence="3">Cupin-like domain-containing protein</fullName>
    </submittedName>
</protein>
<dbReference type="InterPro" id="IPR041667">
    <property type="entry name" value="Cupin_8"/>
</dbReference>
<dbReference type="Proteomes" id="UP000703269">
    <property type="component" value="Unassembled WGS sequence"/>
</dbReference>
<gene>
    <name evidence="3" type="ORF">PsYK624_091470</name>
</gene>
<feature type="compositionally biased region" description="Acidic residues" evidence="1">
    <location>
        <begin position="307"/>
        <end position="325"/>
    </location>
</feature>
<dbReference type="PROSITE" id="PS51184">
    <property type="entry name" value="JMJC"/>
    <property type="match status" value="1"/>
</dbReference>
<comment type="caution">
    <text evidence="3">The sequence shown here is derived from an EMBL/GenBank/DDBJ whole genome shotgun (WGS) entry which is preliminary data.</text>
</comment>
<dbReference type="SUPFAM" id="SSF51197">
    <property type="entry name" value="Clavaminate synthase-like"/>
    <property type="match status" value="1"/>
</dbReference>
<reference evidence="3 4" key="1">
    <citation type="submission" date="2021-08" db="EMBL/GenBank/DDBJ databases">
        <title>Draft Genome Sequence of Phanerochaete sordida strain YK-624.</title>
        <authorList>
            <person name="Mori T."/>
            <person name="Dohra H."/>
            <person name="Suzuki T."/>
            <person name="Kawagishi H."/>
            <person name="Hirai H."/>
        </authorList>
    </citation>
    <scope>NUCLEOTIDE SEQUENCE [LARGE SCALE GENOMIC DNA]</scope>
    <source>
        <strain evidence="3 4">YK-624</strain>
    </source>
</reference>
<feature type="domain" description="JmjC" evidence="2">
    <location>
        <begin position="105"/>
        <end position="446"/>
    </location>
</feature>
<dbReference type="Gene3D" id="2.60.120.10">
    <property type="entry name" value="Jelly Rolls"/>
    <property type="match status" value="1"/>
</dbReference>
<feature type="region of interest" description="Disordered" evidence="1">
    <location>
        <begin position="453"/>
        <end position="488"/>
    </location>
</feature>
<dbReference type="PANTHER" id="PTHR12461">
    <property type="entry name" value="HYPOXIA-INDUCIBLE FACTOR 1 ALPHA INHIBITOR-RELATED"/>
    <property type="match status" value="1"/>
</dbReference>
<evidence type="ECO:0000259" key="2">
    <source>
        <dbReference type="PROSITE" id="PS51184"/>
    </source>
</evidence>
<dbReference type="EMBL" id="BPQB01000029">
    <property type="protein sequence ID" value="GJE92988.1"/>
    <property type="molecule type" value="Genomic_DNA"/>
</dbReference>
<evidence type="ECO:0000256" key="1">
    <source>
        <dbReference type="SAM" id="MobiDB-lite"/>
    </source>
</evidence>
<evidence type="ECO:0000313" key="3">
    <source>
        <dbReference type="EMBL" id="GJE92988.1"/>
    </source>
</evidence>
<dbReference type="AlphaFoldDB" id="A0A9P3GBF7"/>
<dbReference type="Pfam" id="PF13621">
    <property type="entry name" value="Cupin_8"/>
    <property type="match status" value="1"/>
</dbReference>
<dbReference type="InterPro" id="IPR014710">
    <property type="entry name" value="RmlC-like_jellyroll"/>
</dbReference>
<organism evidence="3 4">
    <name type="scientific">Phanerochaete sordida</name>
    <dbReference type="NCBI Taxonomy" id="48140"/>
    <lineage>
        <taxon>Eukaryota</taxon>
        <taxon>Fungi</taxon>
        <taxon>Dikarya</taxon>
        <taxon>Basidiomycota</taxon>
        <taxon>Agaricomycotina</taxon>
        <taxon>Agaricomycetes</taxon>
        <taxon>Polyporales</taxon>
        <taxon>Phanerochaetaceae</taxon>
        <taxon>Phanerochaete</taxon>
    </lineage>
</organism>
<proteinExistence type="predicted"/>
<accession>A0A9P3GBF7</accession>
<keyword evidence="4" id="KW-1185">Reference proteome</keyword>
<name>A0A9P3GBF7_9APHY</name>
<sequence>MAKYPQPGSTVPSVSAEEFFSKYISKRVPVIVKGLLDDADFKGRNWADLDYLASKAGEREVLVEPMHPDAHQFGTDVERVNMKFGDFLKSLQSEDGPHHYLTTQYAEQDLEALTVLPPPTDALEDEFPYVPRIMGNLCLQQVNLWVGRSKEGSTSGLHHDFHDNLYCLLKGRKRFVLFPPSELPHLYPHGTLDAQHPNGLISYTDAPVRADGLPVRVALKARVRALEARLDAAPRGKGKGRMDVGARAALVEAHEQALDELAQYTLEAADGIDVDEEEDDFDALMAGLEGEDDFDILEMDGGGPEGGDVEEAEDESDQSEEEEEYPEWHGIGTAESDDEESDEDGEEPSSFSRIPTGVVHKHLGLPTTAVPPEGASLKSFPNFKKATKPFVVELSAGEMLYLPASWWHEVTSSAAADGDAVHMAFNYWFYPPDNLDSFEEPYEDSLVWEYLRSKNPKSQRKAPTKPPAETAKRKSNGDGAQAKKKSKK</sequence>
<dbReference type="PANTHER" id="PTHR12461:SF100">
    <property type="entry name" value="JMJC DOMAIN-CONTAINING PROTEIN 4"/>
    <property type="match status" value="1"/>
</dbReference>
<feature type="region of interest" description="Disordered" evidence="1">
    <location>
        <begin position="294"/>
        <end position="356"/>
    </location>
</feature>
<dbReference type="Gene3D" id="2.60.120.650">
    <property type="entry name" value="Cupin"/>
    <property type="match status" value="1"/>
</dbReference>
<dbReference type="SMART" id="SM00558">
    <property type="entry name" value="JmjC"/>
    <property type="match status" value="1"/>
</dbReference>
<evidence type="ECO:0000313" key="4">
    <source>
        <dbReference type="Proteomes" id="UP000703269"/>
    </source>
</evidence>
<dbReference type="OrthoDB" id="415358at2759"/>
<feature type="compositionally biased region" description="Acidic residues" evidence="1">
    <location>
        <begin position="335"/>
        <end position="347"/>
    </location>
</feature>